<dbReference type="InterPro" id="IPR001227">
    <property type="entry name" value="Ac_transferase_dom_sf"/>
</dbReference>
<evidence type="ECO:0000259" key="5">
    <source>
        <dbReference type="SMART" id="SM00827"/>
    </source>
</evidence>
<dbReference type="GO" id="GO:0004318">
    <property type="term" value="F:enoyl-[acyl-carrier-protein] reductase (NADH) activity"/>
    <property type="evidence" value="ECO:0007669"/>
    <property type="project" value="InterPro"/>
</dbReference>
<dbReference type="SMART" id="SM00827">
    <property type="entry name" value="PKS_AT"/>
    <property type="match status" value="1"/>
</dbReference>
<organism evidence="6 7">
    <name type="scientific">Ceraceosorus bombacis</name>
    <dbReference type="NCBI Taxonomy" id="401625"/>
    <lineage>
        <taxon>Eukaryota</taxon>
        <taxon>Fungi</taxon>
        <taxon>Dikarya</taxon>
        <taxon>Basidiomycota</taxon>
        <taxon>Ustilaginomycotina</taxon>
        <taxon>Exobasidiomycetes</taxon>
        <taxon>Ceraceosorales</taxon>
        <taxon>Ceraceosoraceae</taxon>
        <taxon>Ceraceosorus</taxon>
    </lineage>
</organism>
<dbReference type="Gene3D" id="6.10.60.10">
    <property type="match status" value="1"/>
</dbReference>
<evidence type="ECO:0000313" key="7">
    <source>
        <dbReference type="Proteomes" id="UP000054845"/>
    </source>
</evidence>
<dbReference type="FunFam" id="1.20.930.70:FF:000001">
    <property type="entry name" value="Fatty acid synthase beta subunit dehydratase"/>
    <property type="match status" value="1"/>
</dbReference>
<sequence length="1069" mass="116852">MPSSKEKQAAWIAANRDYLIRRLNADSHRPYFPQHADGSVAKELGEMTYEEVARRLLQLTYLSGRGWIDSSWRLLMGDWLRRTEERFVKVDPGTSAPKTSVIQSYIELDEGTPALDRFFDAYLRAKKAILAAEDVSLFIEMCRRRGTKPVPFIPVLDSDLKTWFKKDSLWQSEDLDAVVDRDPQRVFILQGPVAARHSTKANVPIKEMLGDVEQGLITRTLKRYYDGDESKVPSVDYLGPQPPALNTAALLKQHDIKATQGADGRSMTYQLGSSLPPSDDWLELLAGRSAGWFRALLRSVSIVQGKSYADNPISRILAPRKNQQVEITMDPVSGRPLGLIARGAARSYGPHDPSFKSVEVSRDADLIKVLIFEQVKGKGVPLELQFRYVPSQAFAPIHEIMTGRNERIKTMYRGVWGLAPRAASQAAQEVYTSEPQLLDAQLVSTFCRVVGLNNTAYHEQVSAPLDAAIIIGWAPIMEAAMSVDADLLRLVHLSNSFKRHSGADVLRIGEKYTSSAYVNSIRITPTGKSVSVLGTVSLQDKATGTLHPIVDVESSFFFRGAFTDFGTTFEKSEERYIVEIKSASDAAVLQSKEWFTWTGTTPLKAGLKLELHVKSDVKFGNDASSFQEVDVEGGAYIRDIVDGKLISVGGIEYIAEGKSYGNPVVEYIKRLGGSTLGPVPLEGGGYSLLVGAESSTFVAPATNAPYSAASGDYNPIHINPYFSDFAGLPGTITHGMHSSAAVRRITEEVAAEGHPERFRSYSANFTGMVLPGDTLEVSLRHIAMHDGRKIVKVSAVNQRGESVLEGEAMIDQPPTVYTFTGQGSQAVGMGMDLYDSSPVAKQIWDRAERHLQTTMGISVLDIVRHNPKSHTCHFGGVAGARIRSQFMGMSFEGPEGISRPLFPEITNTSTSYTFDSPDGLLFMTSFAQISIVLVEVCAFNDMKSRGLIDPEAPFAGHSLGEYGSLAAGGCLSIEDLCDVCLRRGLTMERAVARDEHGRTDYGLMAVAPARIGLTDELFAHIVGEIDGFNGSFVQAINYNVATLQTVVAGNLKGLQTLTHTLNGIAAALK</sequence>
<dbReference type="Gene3D" id="3.30.1120.100">
    <property type="match status" value="1"/>
</dbReference>
<dbReference type="GO" id="GO:0019171">
    <property type="term" value="F:(3R)-hydroxyacyl-[acyl-carrier-protein] dehydratase activity"/>
    <property type="evidence" value="ECO:0007669"/>
    <property type="project" value="InterPro"/>
</dbReference>
<dbReference type="PANTHER" id="PTHR10982">
    <property type="entry name" value="MALONYL COA-ACYL CARRIER PROTEIN TRANSACYLASE"/>
    <property type="match status" value="1"/>
</dbReference>
<dbReference type="SUPFAM" id="SSF52151">
    <property type="entry name" value="FabD/lysophospholipase-like"/>
    <property type="match status" value="1"/>
</dbReference>
<dbReference type="Gene3D" id="1.20.930.70">
    <property type="match status" value="1"/>
</dbReference>
<dbReference type="InterPro" id="IPR013565">
    <property type="entry name" value="Fas1/AflB-like_central"/>
</dbReference>
<dbReference type="Pfam" id="PF01575">
    <property type="entry name" value="MaoC_dehydratas"/>
    <property type="match status" value="1"/>
</dbReference>
<dbReference type="InterPro" id="IPR003965">
    <property type="entry name" value="Fatty_acid_synthase"/>
</dbReference>
<protein>
    <submittedName>
        <fullName evidence="6">Related to fatty acid beta and alpha chains</fullName>
    </submittedName>
</protein>
<dbReference type="GO" id="GO:0016787">
    <property type="term" value="F:hydrolase activity"/>
    <property type="evidence" value="ECO:0007669"/>
    <property type="project" value="UniProtKB-KW"/>
</dbReference>
<feature type="domain" description="Malonyl-CoA:ACP transacylase (MAT)" evidence="5">
    <location>
        <begin position="818"/>
        <end position="1069"/>
    </location>
</feature>
<dbReference type="SUPFAM" id="SSF54637">
    <property type="entry name" value="Thioesterase/thiol ester dehydrase-isomerase"/>
    <property type="match status" value="1"/>
</dbReference>
<dbReference type="InterPro" id="IPR040883">
    <property type="entry name" value="FAS_meander"/>
</dbReference>
<dbReference type="InterPro" id="IPR016035">
    <property type="entry name" value="Acyl_Trfase/lysoPLipase"/>
</dbReference>
<reference evidence="6 7" key="1">
    <citation type="submission" date="2014-09" db="EMBL/GenBank/DDBJ databases">
        <authorList>
            <person name="Magalhaes I.L.F."/>
            <person name="Oliveira U."/>
            <person name="Santos F.R."/>
            <person name="Vidigal T.H.D.A."/>
            <person name="Brescovit A.D."/>
            <person name="Santos A.J."/>
        </authorList>
    </citation>
    <scope>NUCLEOTIDE SEQUENCE [LARGE SCALE GENOMIC DNA]</scope>
</reference>
<evidence type="ECO:0000256" key="3">
    <source>
        <dbReference type="ARBA" id="ARBA00022857"/>
    </source>
</evidence>
<dbReference type="GO" id="GO:0004312">
    <property type="term" value="F:fatty acid synthase activity"/>
    <property type="evidence" value="ECO:0007669"/>
    <property type="project" value="InterPro"/>
</dbReference>
<dbReference type="GO" id="GO:0006633">
    <property type="term" value="P:fatty acid biosynthetic process"/>
    <property type="evidence" value="ECO:0007669"/>
    <property type="project" value="InterPro"/>
</dbReference>
<dbReference type="Gene3D" id="3.40.366.10">
    <property type="entry name" value="Malonyl-Coenzyme A Acyl Carrier Protein, domain 2"/>
    <property type="match status" value="1"/>
</dbReference>
<name>A0A0P1B9Y4_9BASI</name>
<dbReference type="Pfam" id="PF08354">
    <property type="entry name" value="Fas1-AflB-like_hel"/>
    <property type="match status" value="1"/>
</dbReference>
<dbReference type="CDD" id="cd03447">
    <property type="entry name" value="FAS_MaoC"/>
    <property type="match status" value="1"/>
</dbReference>
<evidence type="ECO:0000313" key="6">
    <source>
        <dbReference type="EMBL" id="CEH12228.1"/>
    </source>
</evidence>
<dbReference type="GO" id="GO:0005835">
    <property type="term" value="C:fatty acid synthase complex"/>
    <property type="evidence" value="ECO:0007669"/>
    <property type="project" value="InterPro"/>
</dbReference>
<dbReference type="EMBL" id="CCYA01000118">
    <property type="protein sequence ID" value="CEH12228.1"/>
    <property type="molecule type" value="Genomic_DNA"/>
</dbReference>
<evidence type="ECO:0000256" key="4">
    <source>
        <dbReference type="ARBA" id="ARBA00023002"/>
    </source>
</evidence>
<dbReference type="PRINTS" id="PR01483">
    <property type="entry name" value="FASYNTHASE"/>
</dbReference>
<keyword evidence="2" id="KW-0378">Hydrolase</keyword>
<dbReference type="PANTHER" id="PTHR10982:SF21">
    <property type="entry name" value="FATTY ACID SYNTHASE SUBUNIT BETA"/>
    <property type="match status" value="1"/>
</dbReference>
<dbReference type="AlphaFoldDB" id="A0A0P1B9Y4"/>
<dbReference type="Pfam" id="PF17951">
    <property type="entry name" value="FAS_meander"/>
    <property type="match status" value="1"/>
</dbReference>
<dbReference type="InterPro" id="IPR014043">
    <property type="entry name" value="Acyl_transferase_dom"/>
</dbReference>
<dbReference type="InterPro" id="IPR002539">
    <property type="entry name" value="MaoC-like_dom"/>
</dbReference>
<dbReference type="Gene3D" id="3.30.70.2430">
    <property type="match status" value="1"/>
</dbReference>
<dbReference type="OrthoDB" id="4251012at2759"/>
<dbReference type="InterPro" id="IPR029069">
    <property type="entry name" value="HotDog_dom_sf"/>
</dbReference>
<evidence type="ECO:0000256" key="1">
    <source>
        <dbReference type="ARBA" id="ARBA00022679"/>
    </source>
</evidence>
<dbReference type="STRING" id="401625.A0A0P1B9Y4"/>
<keyword evidence="3" id="KW-0521">NADP</keyword>
<dbReference type="Pfam" id="PF00698">
    <property type="entry name" value="Acyl_transf_1"/>
    <property type="match status" value="1"/>
</dbReference>
<keyword evidence="4" id="KW-0560">Oxidoreductase</keyword>
<proteinExistence type="predicted"/>
<accession>A0A0P1B9Y4</accession>
<dbReference type="Pfam" id="PF22235">
    <property type="entry name" value="FAS1_thioest_ins"/>
    <property type="match status" value="1"/>
</dbReference>
<evidence type="ECO:0000256" key="2">
    <source>
        <dbReference type="ARBA" id="ARBA00022801"/>
    </source>
</evidence>
<dbReference type="Gene3D" id="3.10.129.10">
    <property type="entry name" value="Hotdog Thioesterase"/>
    <property type="match status" value="1"/>
</dbReference>
<keyword evidence="7" id="KW-1185">Reference proteome</keyword>
<dbReference type="Proteomes" id="UP000054845">
    <property type="component" value="Unassembled WGS sequence"/>
</dbReference>
<dbReference type="InterPro" id="IPR050830">
    <property type="entry name" value="Fungal_FAS"/>
</dbReference>
<keyword evidence="1" id="KW-0808">Transferase</keyword>